<dbReference type="EMBL" id="JAQGEF010000001">
    <property type="protein sequence ID" value="MDA3613378.1"/>
    <property type="molecule type" value="Genomic_DNA"/>
</dbReference>
<sequence length="1718" mass="193155">MKRILLTILSFIIISNTVIAQFNNEWIDYNKTYYKVKVAKEGIYRISKATLNGYGLGNTPAQQFQLWRNGLQVPVYTSVATGTLGDNDFIEFYGYKNDGEIDNKLYLDPNTQYTKKTSLFTDTAIYFLTVETNTSSNLRLTSLNNNVQGNTSPVTSFVWRNLRHDYLHRTTGKPYVNKGYYINAGVPVYSSAYDKGGEMMSSDDIYPNAEIDASNVAGIFRNLAPYTGGAERAKLNISLAGVSSSNVRDIQVGINNNILLTNRYYSLDAKVETVNNISPAILGDLATIKITNLATNPYDRIVAGFAEIDFPSLTDAKNQNNFTFYLAPSTQDYYLEFSNFTHNNVAPVLYNITGNSRTVTFIRTDGKVAVKIPASSATQQFILCSEQLNNQNSITQLTARKFENYTVAARQANFIIITNRRLIDGDNTNAIANYVAYRKSSIGGGFNASYYDIEELVDQFAYGVKMHPLGVKNFLKFARSRFSQKPEYAFLIGKGVNYADFRANEDNPNASKIQLVPSFGYPASDNLLASDDLSSNTATPIGRLSVVKPEEINHYLDKVKAYDLNLQNSSNAQSEKQWKKNVVHVVGANDQYTALQINPYMNNFANIAKDTFLGARVHEFNKYSSSVATTIESERISKLFEEGFSLLTYFGHSSATVLDYNLDNPNAYNNPDKYPVFMLLGCNAGNFFDFELSRLDKMNTISENYVLAPNRGAIALIASTHYGLVSGLGVYGRGFYQSIASTGYGKTLGKNIQEAITYTYNSSSIDAYYKRLHNEQQTLHGDPAVKMNYFDKPDYSIEAKDVAVNPTFVSIIEPDFKLNIKYHNIGRAINDSITVLVRRTFPANENTGTSLMDTLFLGKRKAPLLIDSLLLTVPIVPDRDKGINKIFVSVDHLNKVDESSESNNSITTDVLVYENEIRPSYPINFAILKEKPLKLTGTTSNPFALKQTYKMELDTTELFNSPLKVSKTLTIDGSIVEFEPGIDFLNNVVYYWRVATSDANSNSERWNSSSFIVLQGNDVGYNQSHLYQHLKSNTNRISLNPSTRKWQFNQNANNLFIINSIYEQSGSADSDFSISLNGTHISTSACVGHSLIFNVLDPVKLTPMYNYPGGKFGSGMNTCKSYDQGRQFNFEWNDLIPANRDSMRRFMDSIPDGSFVIVRKILDQPYDKEAYADVLKSDRNIYGNGNTLYDRLISNGFTNLDEFNYARTYIFVYKKNDKSFTPQVVMSDGLSDQIRLNMDVYVQDTLGYITSPILGPARAWKNVQWQTSTTDRIAGDRAIVNVIGIDNNGIETPLYSLNESQKNFDISGVNAVSYPYLKLNMRNADSVNGTPVNLDYWRLYYTPVPEGAVTNTNGFAIVKDSISQGESANYNIVFKNISSSNFTDSVQVYSYLRDKNNALHPISIPRTKPLASGDTAHIKFEINSLNYPGANTLYFAVNDPAIAKYQTEQAFSNNFFYKNIYVREDNYNPLMDVTFDGIHILNRDIVSAKPHIQIQLKDENQYVPLSDTANLTVSILFPNETTARKYYWNSGMLKLTPPTDPVKDNTALIDFYPELNQDTENSEYKLFVSGKDASNNKAGNKEYSVSFQVYNKPMISNLLNYPNPFSTSTSFVFTLTGSEVPQEFKIQILTITGKIVREITRQELGNIHIGTNVTDFKWDGTDMFGDKLANGVYLYRVVTSLNGNKLDRFKVNEQMNQSYLDQTEKFFKGGYGKMVILR</sequence>
<reference evidence="3 4" key="1">
    <citation type="submission" date="2022-12" db="EMBL/GenBank/DDBJ databases">
        <title>Chitinophagaceae gen. sp. nov., a new member of the family Chitinophagaceae, isolated from soil in a chemical factory.</title>
        <authorList>
            <person name="Ke Z."/>
        </authorList>
    </citation>
    <scope>NUCLEOTIDE SEQUENCE [LARGE SCALE GENOMIC DNA]</scope>
    <source>
        <strain evidence="3 4">LY-5</strain>
    </source>
</reference>
<dbReference type="Pfam" id="PF01364">
    <property type="entry name" value="Peptidase_C25"/>
    <property type="match status" value="1"/>
</dbReference>
<keyword evidence="4" id="KW-1185">Reference proteome</keyword>
<dbReference type="InterPro" id="IPR013783">
    <property type="entry name" value="Ig-like_fold"/>
</dbReference>
<evidence type="ECO:0000259" key="2">
    <source>
        <dbReference type="Pfam" id="PF01364"/>
    </source>
</evidence>
<evidence type="ECO:0000313" key="3">
    <source>
        <dbReference type="EMBL" id="MDA3613378.1"/>
    </source>
</evidence>
<keyword evidence="1" id="KW-0732">Signal</keyword>
<feature type="domain" description="Gingipain" evidence="2">
    <location>
        <begin position="414"/>
        <end position="787"/>
    </location>
</feature>
<feature type="chain" id="PRO_5045722252" evidence="1">
    <location>
        <begin position="21"/>
        <end position="1718"/>
    </location>
</feature>
<gene>
    <name evidence="3" type="ORF">O3P16_01050</name>
</gene>
<evidence type="ECO:0000256" key="1">
    <source>
        <dbReference type="SAM" id="SignalP"/>
    </source>
</evidence>
<dbReference type="InterPro" id="IPR001769">
    <property type="entry name" value="Gingipain"/>
</dbReference>
<organism evidence="3 4">
    <name type="scientific">Polluticaenibacter yanchengensis</name>
    <dbReference type="NCBI Taxonomy" id="3014562"/>
    <lineage>
        <taxon>Bacteria</taxon>
        <taxon>Pseudomonadati</taxon>
        <taxon>Bacteroidota</taxon>
        <taxon>Chitinophagia</taxon>
        <taxon>Chitinophagales</taxon>
        <taxon>Chitinophagaceae</taxon>
        <taxon>Polluticaenibacter</taxon>
    </lineage>
</organism>
<comment type="caution">
    <text evidence="3">The sequence shown here is derived from an EMBL/GenBank/DDBJ whole genome shotgun (WGS) entry which is preliminary data.</text>
</comment>
<dbReference type="Gene3D" id="2.60.40.4070">
    <property type="match status" value="1"/>
</dbReference>
<dbReference type="Gene3D" id="2.60.40.10">
    <property type="entry name" value="Immunoglobulins"/>
    <property type="match status" value="1"/>
</dbReference>
<protein>
    <submittedName>
        <fullName evidence="3">C25 family cysteine peptidase</fullName>
    </submittedName>
</protein>
<feature type="signal peptide" evidence="1">
    <location>
        <begin position="1"/>
        <end position="20"/>
    </location>
</feature>
<dbReference type="InterPro" id="IPR029030">
    <property type="entry name" value="Caspase-like_dom_sf"/>
</dbReference>
<accession>A0ABT4UGR3</accession>
<dbReference type="Proteomes" id="UP001210231">
    <property type="component" value="Unassembled WGS sequence"/>
</dbReference>
<dbReference type="SUPFAM" id="SSF52129">
    <property type="entry name" value="Caspase-like"/>
    <property type="match status" value="1"/>
</dbReference>
<proteinExistence type="predicted"/>
<evidence type="ECO:0000313" key="4">
    <source>
        <dbReference type="Proteomes" id="UP001210231"/>
    </source>
</evidence>
<dbReference type="Gene3D" id="3.40.50.1460">
    <property type="match status" value="1"/>
</dbReference>
<dbReference type="RefSeq" id="WP_407029709.1">
    <property type="nucleotide sequence ID" value="NZ_JAQGEF010000001.1"/>
</dbReference>
<name>A0ABT4UGR3_9BACT</name>